<evidence type="ECO:0000313" key="4">
    <source>
        <dbReference type="Proteomes" id="UP000000768"/>
    </source>
</evidence>
<feature type="domain" description="KIB1-4 beta-propeller" evidence="2">
    <location>
        <begin position="109"/>
        <end position="367"/>
    </location>
</feature>
<dbReference type="eggNOG" id="ENOG502R5CH">
    <property type="taxonomic scope" value="Eukaryota"/>
</dbReference>
<name>A0A1W0W716_SORBI</name>
<dbReference type="AlphaFoldDB" id="A0A1W0W716"/>
<evidence type="ECO:0000259" key="2">
    <source>
        <dbReference type="Pfam" id="PF03478"/>
    </source>
</evidence>
<dbReference type="Gramene" id="OQU90133">
    <property type="protein sequence ID" value="OQU90133"/>
    <property type="gene ID" value="SORBI_3002G347100"/>
</dbReference>
<protein>
    <recommendedName>
        <fullName evidence="2">KIB1-4 beta-propeller domain-containing protein</fullName>
    </recommendedName>
</protein>
<organism evidence="3 4">
    <name type="scientific">Sorghum bicolor</name>
    <name type="common">Sorghum</name>
    <name type="synonym">Sorghum vulgare</name>
    <dbReference type="NCBI Taxonomy" id="4558"/>
    <lineage>
        <taxon>Eukaryota</taxon>
        <taxon>Viridiplantae</taxon>
        <taxon>Streptophyta</taxon>
        <taxon>Embryophyta</taxon>
        <taxon>Tracheophyta</taxon>
        <taxon>Spermatophyta</taxon>
        <taxon>Magnoliopsida</taxon>
        <taxon>Liliopsida</taxon>
        <taxon>Poales</taxon>
        <taxon>Poaceae</taxon>
        <taxon>PACMAD clade</taxon>
        <taxon>Panicoideae</taxon>
        <taxon>Andropogonodae</taxon>
        <taxon>Andropogoneae</taxon>
        <taxon>Sorghinae</taxon>
        <taxon>Sorghum</taxon>
    </lineage>
</organism>
<feature type="region of interest" description="Disordered" evidence="1">
    <location>
        <begin position="1"/>
        <end position="29"/>
    </location>
</feature>
<dbReference type="InterPro" id="IPR005174">
    <property type="entry name" value="KIB1-4_b-propeller"/>
</dbReference>
<dbReference type="PANTHER" id="PTHR33165:SF63">
    <property type="entry name" value="OS03G0792300 PROTEIN"/>
    <property type="match status" value="1"/>
</dbReference>
<reference evidence="3 4" key="1">
    <citation type="journal article" date="2009" name="Nature">
        <title>The Sorghum bicolor genome and the diversification of grasses.</title>
        <authorList>
            <person name="Paterson A.H."/>
            <person name="Bowers J.E."/>
            <person name="Bruggmann R."/>
            <person name="Dubchak I."/>
            <person name="Grimwood J."/>
            <person name="Gundlach H."/>
            <person name="Haberer G."/>
            <person name="Hellsten U."/>
            <person name="Mitros T."/>
            <person name="Poliakov A."/>
            <person name="Schmutz J."/>
            <person name="Spannagl M."/>
            <person name="Tang H."/>
            <person name="Wang X."/>
            <person name="Wicker T."/>
            <person name="Bharti A.K."/>
            <person name="Chapman J."/>
            <person name="Feltus F.A."/>
            <person name="Gowik U."/>
            <person name="Grigoriev I.V."/>
            <person name="Lyons E."/>
            <person name="Maher C.A."/>
            <person name="Martis M."/>
            <person name="Narechania A."/>
            <person name="Otillar R.P."/>
            <person name="Penning B.W."/>
            <person name="Salamov A.A."/>
            <person name="Wang Y."/>
            <person name="Zhang L."/>
            <person name="Carpita N.C."/>
            <person name="Freeling M."/>
            <person name="Gingle A.R."/>
            <person name="Hash C.T."/>
            <person name="Keller B."/>
            <person name="Klein P."/>
            <person name="Kresovich S."/>
            <person name="McCann M.C."/>
            <person name="Ming R."/>
            <person name="Peterson D.G."/>
            <person name="Mehboob-ur-Rahman"/>
            <person name="Ware D."/>
            <person name="Westhoff P."/>
            <person name="Mayer K.F."/>
            <person name="Messing J."/>
            <person name="Rokhsar D.S."/>
        </authorList>
    </citation>
    <scope>NUCLEOTIDE SEQUENCE [LARGE SCALE GENOMIC DNA]</scope>
    <source>
        <strain evidence="4">cv. BTx623</strain>
    </source>
</reference>
<evidence type="ECO:0000313" key="3">
    <source>
        <dbReference type="EMBL" id="OQU90133.1"/>
    </source>
</evidence>
<sequence>MASSDERRRAKRARTHLSSYRASRRAHTLHPDPDWRDWANDLSAGPAGLIAERVLSNDVADYVRFRAVCRAWRASSPEPREHDVFDCRFHPRRWIMVPRVSGVGNRRSFLNLSTGECIHVRLRGLRHRHYLFGSTSEGLVVLCRKDTLVVELVNPLTGQRADLPRATSLLFPSTTSTSTSTSMAHKIDDGFRVRSAGLAGDSTVALHYGSAAIAVAKPGDECWTQLGPVENFKSAMSFAGRFYCVTFKNILVLETAMAANRPPELVVALDFKRGFLWSDLVHLVDKEGELILVHCVDYPTRDYFDGWYSAYRVNLEKRNMVPMPRLGRHTLFMGMDRSLLSMMSERVSPSVMANIVYVCYKYDKRTGRSKVVAIDPEDGCSEPKFPRGDIGGYLSRCVCS</sequence>
<accession>A0A1W0W716</accession>
<proteinExistence type="predicted"/>
<keyword evidence="4" id="KW-1185">Reference proteome</keyword>
<dbReference type="OMA" id="VMANIVY"/>
<dbReference type="Pfam" id="PF03478">
    <property type="entry name" value="Beta-prop_KIB1-4"/>
    <property type="match status" value="1"/>
</dbReference>
<dbReference type="PANTHER" id="PTHR33165">
    <property type="entry name" value="F-BOX DOMAIN CONTAINING PROTEIN-LIKE-RELATED"/>
    <property type="match status" value="1"/>
</dbReference>
<evidence type="ECO:0000256" key="1">
    <source>
        <dbReference type="SAM" id="MobiDB-lite"/>
    </source>
</evidence>
<gene>
    <name evidence="3" type="ORF">SORBI_3002G347100</name>
</gene>
<dbReference type="Proteomes" id="UP000000768">
    <property type="component" value="Chromosome 2"/>
</dbReference>
<reference evidence="4" key="2">
    <citation type="journal article" date="2018" name="Plant J.">
        <title>The Sorghum bicolor reference genome: improved assembly, gene annotations, a transcriptome atlas, and signatures of genome organization.</title>
        <authorList>
            <person name="McCormick R.F."/>
            <person name="Truong S.K."/>
            <person name="Sreedasyam A."/>
            <person name="Jenkins J."/>
            <person name="Shu S."/>
            <person name="Sims D."/>
            <person name="Kennedy M."/>
            <person name="Amirebrahimi M."/>
            <person name="Weers B.D."/>
            <person name="McKinley B."/>
            <person name="Mattison A."/>
            <person name="Morishige D.T."/>
            <person name="Grimwood J."/>
            <person name="Schmutz J."/>
            <person name="Mullet J.E."/>
        </authorList>
    </citation>
    <scope>NUCLEOTIDE SEQUENCE [LARGE SCALE GENOMIC DNA]</scope>
    <source>
        <strain evidence="4">cv. BTx623</strain>
    </source>
</reference>
<dbReference type="InParanoid" id="A0A1W0W716"/>
<dbReference type="EMBL" id="CM000761">
    <property type="protein sequence ID" value="OQU90133.1"/>
    <property type="molecule type" value="Genomic_DNA"/>
</dbReference>